<sequence length="243" mass="28779">MANGEKFERKWFTAWIESETRLSRNKTIDKHIQDRINKDREHWRNVLKRIIAVVKTLGMKNLAFRGTNEKIYQENNENFLALIEMIAEFDPIMQEHVRRIKDDSLHTHYLGHAMQNELINLLACEIKTKIIKKVQDAKYFSVILDLVDDTTGKGLFDAIVDEIKNIGLDIDDLRGQGYDNDHIPSFTLKFLSQTRWESQYLRRFQQLQKSLISNRQHRRGMPYSNACMIATDRNLYRHQNTKI</sequence>
<name>A0AAF0X123_DAUCS</name>
<evidence type="ECO:0008006" key="3">
    <source>
        <dbReference type="Google" id="ProtNLM"/>
    </source>
</evidence>
<evidence type="ECO:0000313" key="2">
    <source>
        <dbReference type="Proteomes" id="UP000077755"/>
    </source>
</evidence>
<reference evidence="1" key="1">
    <citation type="journal article" date="2016" name="Nat. Genet.">
        <title>A high-quality carrot genome assembly provides new insights into carotenoid accumulation and asterid genome evolution.</title>
        <authorList>
            <person name="Iorizzo M."/>
            <person name="Ellison S."/>
            <person name="Senalik D."/>
            <person name="Zeng P."/>
            <person name="Satapoomin P."/>
            <person name="Huang J."/>
            <person name="Bowman M."/>
            <person name="Iovene M."/>
            <person name="Sanseverino W."/>
            <person name="Cavagnaro P."/>
            <person name="Yildiz M."/>
            <person name="Macko-Podgorni A."/>
            <person name="Moranska E."/>
            <person name="Grzebelus E."/>
            <person name="Grzebelus D."/>
            <person name="Ashrafi H."/>
            <person name="Zheng Z."/>
            <person name="Cheng S."/>
            <person name="Spooner D."/>
            <person name="Van Deynze A."/>
            <person name="Simon P."/>
        </authorList>
    </citation>
    <scope>NUCLEOTIDE SEQUENCE</scope>
    <source>
        <tissue evidence="1">Leaf</tissue>
    </source>
</reference>
<dbReference type="PANTHER" id="PTHR45749:SF35">
    <property type="entry name" value="AC-LIKE TRANSPOSASE-RELATED"/>
    <property type="match status" value="1"/>
</dbReference>
<evidence type="ECO:0000313" key="1">
    <source>
        <dbReference type="EMBL" id="WOG98393.1"/>
    </source>
</evidence>
<protein>
    <recommendedName>
        <fullName evidence="3">DUF4371 domain-containing protein</fullName>
    </recommendedName>
</protein>
<accession>A0AAF0X123</accession>
<proteinExistence type="predicted"/>
<dbReference type="PANTHER" id="PTHR45749">
    <property type="match status" value="1"/>
</dbReference>
<organism evidence="1 2">
    <name type="scientific">Daucus carota subsp. sativus</name>
    <name type="common">Carrot</name>
    <dbReference type="NCBI Taxonomy" id="79200"/>
    <lineage>
        <taxon>Eukaryota</taxon>
        <taxon>Viridiplantae</taxon>
        <taxon>Streptophyta</taxon>
        <taxon>Embryophyta</taxon>
        <taxon>Tracheophyta</taxon>
        <taxon>Spermatophyta</taxon>
        <taxon>Magnoliopsida</taxon>
        <taxon>eudicotyledons</taxon>
        <taxon>Gunneridae</taxon>
        <taxon>Pentapetalae</taxon>
        <taxon>asterids</taxon>
        <taxon>campanulids</taxon>
        <taxon>Apiales</taxon>
        <taxon>Apiaceae</taxon>
        <taxon>Apioideae</taxon>
        <taxon>Scandiceae</taxon>
        <taxon>Daucinae</taxon>
        <taxon>Daucus</taxon>
        <taxon>Daucus sect. Daucus</taxon>
    </lineage>
</organism>
<dbReference type="Proteomes" id="UP000077755">
    <property type="component" value="Chromosome 4"/>
</dbReference>
<reference evidence="1" key="2">
    <citation type="submission" date="2022-03" db="EMBL/GenBank/DDBJ databases">
        <title>Draft title - Genomic analysis of global carrot germplasm unveils the trajectory of domestication and the origin of high carotenoid orange carrot.</title>
        <authorList>
            <person name="Iorizzo M."/>
            <person name="Ellison S."/>
            <person name="Senalik D."/>
            <person name="Macko-Podgorni A."/>
            <person name="Grzebelus D."/>
            <person name="Bostan H."/>
            <person name="Rolling W."/>
            <person name="Curaba J."/>
            <person name="Simon P."/>
        </authorList>
    </citation>
    <scope>NUCLEOTIDE SEQUENCE</scope>
    <source>
        <tissue evidence="1">Leaf</tissue>
    </source>
</reference>
<dbReference type="AlphaFoldDB" id="A0AAF0X123"/>
<gene>
    <name evidence="1" type="ORF">DCAR_0417734</name>
</gene>
<keyword evidence="2" id="KW-1185">Reference proteome</keyword>
<dbReference type="EMBL" id="CP093346">
    <property type="protein sequence ID" value="WOG98393.1"/>
    <property type="molecule type" value="Genomic_DNA"/>
</dbReference>